<dbReference type="GO" id="GO:0140359">
    <property type="term" value="F:ABC-type transporter activity"/>
    <property type="evidence" value="ECO:0007669"/>
    <property type="project" value="InterPro"/>
</dbReference>
<feature type="transmembrane region" description="Helical" evidence="5">
    <location>
        <begin position="92"/>
        <end position="118"/>
    </location>
</feature>
<dbReference type="KEGG" id="nmes:H9L09_05675"/>
<keyword evidence="4 5" id="KW-0472">Membrane</keyword>
<gene>
    <name evidence="7" type="ORF">H9L09_05675</name>
</gene>
<evidence type="ECO:0000313" key="8">
    <source>
        <dbReference type="Proteomes" id="UP000515947"/>
    </source>
</evidence>
<evidence type="ECO:0000256" key="4">
    <source>
        <dbReference type="ARBA" id="ARBA00023136"/>
    </source>
</evidence>
<proteinExistence type="predicted"/>
<keyword evidence="2 5" id="KW-0812">Transmembrane</keyword>
<protein>
    <submittedName>
        <fullName evidence="7">ABC transporter permease</fullName>
    </submittedName>
</protein>
<feature type="transmembrane region" description="Helical" evidence="5">
    <location>
        <begin position="213"/>
        <end position="234"/>
    </location>
</feature>
<evidence type="ECO:0000256" key="2">
    <source>
        <dbReference type="ARBA" id="ARBA00022692"/>
    </source>
</evidence>
<dbReference type="InterPro" id="IPR013525">
    <property type="entry name" value="ABC2_TM"/>
</dbReference>
<sequence length="251" mass="27426">MLVIAWWLHLKMLAVSVFEGVFQVIWPLFFATTAFLVYRQADDPEVMVYAGLGAAVMGIWSVIATTASGVLQRERWLGTLELLVASPTRFALILVPITTAMASLGLYSLCSTLLWGWLLFDITIPIAHPVLFALSIVVSILSIALIGFLLSVSVVRYRTAWALGNLLEYPGWLLCGFLVPLTLFPTWATWISYALPPTWGMQAIRDSASGGSPWRDILVCLALGVVYGGVGALLSETVLRSARRHATLALT</sequence>
<feature type="transmembrane region" description="Helical" evidence="5">
    <location>
        <begin position="12"/>
        <end position="36"/>
    </location>
</feature>
<dbReference type="AlphaFoldDB" id="A0A7G9RE57"/>
<accession>A0A7G9RE57</accession>
<feature type="transmembrane region" description="Helical" evidence="5">
    <location>
        <begin position="130"/>
        <end position="150"/>
    </location>
</feature>
<evidence type="ECO:0000313" key="7">
    <source>
        <dbReference type="EMBL" id="QNN53882.1"/>
    </source>
</evidence>
<evidence type="ECO:0000259" key="6">
    <source>
        <dbReference type="Pfam" id="PF01061"/>
    </source>
</evidence>
<organism evidence="7 8">
    <name type="scientific">Nocardioides mesophilus</name>
    <dbReference type="NCBI Taxonomy" id="433659"/>
    <lineage>
        <taxon>Bacteria</taxon>
        <taxon>Bacillati</taxon>
        <taxon>Actinomycetota</taxon>
        <taxon>Actinomycetes</taxon>
        <taxon>Propionibacteriales</taxon>
        <taxon>Nocardioidaceae</taxon>
        <taxon>Nocardioides</taxon>
    </lineage>
</organism>
<dbReference type="Proteomes" id="UP000515947">
    <property type="component" value="Chromosome"/>
</dbReference>
<dbReference type="RefSeq" id="WP_187579726.1">
    <property type="nucleotide sequence ID" value="NZ_CP060713.1"/>
</dbReference>
<dbReference type="Pfam" id="PF01061">
    <property type="entry name" value="ABC2_membrane"/>
    <property type="match status" value="1"/>
</dbReference>
<evidence type="ECO:0000256" key="1">
    <source>
        <dbReference type="ARBA" id="ARBA00004141"/>
    </source>
</evidence>
<feature type="domain" description="ABC-2 type transporter transmembrane" evidence="6">
    <location>
        <begin position="9"/>
        <end position="206"/>
    </location>
</feature>
<reference evidence="7 8" key="1">
    <citation type="submission" date="2020-08" db="EMBL/GenBank/DDBJ databases">
        <title>Genome sequence of Nocardioides mesophilus KACC 16243T.</title>
        <authorList>
            <person name="Hyun D.-W."/>
            <person name="Bae J.-W."/>
        </authorList>
    </citation>
    <scope>NUCLEOTIDE SEQUENCE [LARGE SCALE GENOMIC DNA]</scope>
    <source>
        <strain evidence="7 8">KACC 16243</strain>
    </source>
</reference>
<name>A0A7G9RE57_9ACTN</name>
<dbReference type="PANTHER" id="PTHR43229:SF6">
    <property type="entry name" value="ABC-TYPE MULTIDRUG TRANSPORT SYSTEM, PERMEASE COMPONENT"/>
    <property type="match status" value="1"/>
</dbReference>
<comment type="subcellular location">
    <subcellularLocation>
        <location evidence="1">Membrane</location>
        <topology evidence="1">Multi-pass membrane protein</topology>
    </subcellularLocation>
</comment>
<dbReference type="PANTHER" id="PTHR43229">
    <property type="entry name" value="NODULATION PROTEIN J"/>
    <property type="match status" value="1"/>
</dbReference>
<feature type="transmembrane region" description="Helical" evidence="5">
    <location>
        <begin position="171"/>
        <end position="193"/>
    </location>
</feature>
<keyword evidence="3 5" id="KW-1133">Transmembrane helix</keyword>
<dbReference type="InterPro" id="IPR051784">
    <property type="entry name" value="Nod_factor_ABC_transporter"/>
</dbReference>
<feature type="transmembrane region" description="Helical" evidence="5">
    <location>
        <begin position="48"/>
        <end position="71"/>
    </location>
</feature>
<dbReference type="GO" id="GO:0016020">
    <property type="term" value="C:membrane"/>
    <property type="evidence" value="ECO:0007669"/>
    <property type="project" value="UniProtKB-SubCell"/>
</dbReference>
<evidence type="ECO:0000256" key="3">
    <source>
        <dbReference type="ARBA" id="ARBA00022989"/>
    </source>
</evidence>
<evidence type="ECO:0000256" key="5">
    <source>
        <dbReference type="SAM" id="Phobius"/>
    </source>
</evidence>
<keyword evidence="8" id="KW-1185">Reference proteome</keyword>
<dbReference type="EMBL" id="CP060713">
    <property type="protein sequence ID" value="QNN53882.1"/>
    <property type="molecule type" value="Genomic_DNA"/>
</dbReference>